<dbReference type="Proteomes" id="UP001304300">
    <property type="component" value="Chromosome"/>
</dbReference>
<sequence>MPEHLKQFPKQLTRALKIERVSVIDEEERTVELSFSSEEPIDDGFGYLDILDHGPGSVDLSRLLSNGPLLFNHQKDMHLGAVISAEVRDRKGYAVVRFGRGPLAEEKFQDVKDSILRSVSVTTDIDEVKRESTSTDEKDVFRVTKWTPVEVSLVTVPADTTVGVGRGKANQSGESIKILDNTMSEENKNETVTREKPASSPEVKTVVEVREDPKAIERAKKTEQNRVAEISRLAREYNVDNEVVRDYVENDKPLADFQGHILRDKLEAQAITTKPDVGMSKKEKKEYSLTRALRLAGEGKPVDGLEGEASEATAKALKREAQGFYVPADMESYDDTRIARALASQNRKISRDLSVGVSADGGHTVQTSVLGGSLIELLRNRTFVTSLGARSLSGLQGNIAIPSADGGATAYWLGENDAVTGSTQTFGSLALSPKRLAGNTAYSKMLLAQSSIDIEAFVRDDLMRVLAIAKDLACIAGTGADNQPTGIINTTGINTVTFGAATAPTWAKVVEFETAVATDNADVESMAYLTTPGVRGAWKTTPKDAGSGQFLWAGREVNGYPSFATNQVPANRVVFGNFSDLIVADWAGIDVIVDPYSLKKEGKVEIMVTILTDCGVRHPESFAVSTDAGNQ</sequence>
<gene>
    <name evidence="7" type="ORF">RZN69_17320</name>
    <name evidence="8" type="ORF">RZN69_17565</name>
    <name evidence="9" type="ORF">RZN69_17810</name>
    <name evidence="10" type="ORF">RZN69_18055</name>
</gene>
<dbReference type="Gene3D" id="3.30.2400.10">
    <property type="entry name" value="Major capsid protein gp5"/>
    <property type="match status" value="1"/>
</dbReference>
<dbReference type="EMBL" id="CP136920">
    <property type="protein sequence ID" value="WOO40529.1"/>
    <property type="molecule type" value="Genomic_DNA"/>
</dbReference>
<feature type="domain" description="Prohead serine protease" evidence="5">
    <location>
        <begin position="66"/>
        <end position="160"/>
    </location>
</feature>
<evidence type="ECO:0000259" key="6">
    <source>
        <dbReference type="Pfam" id="PF05065"/>
    </source>
</evidence>
<dbReference type="EMBL" id="CP136920">
    <property type="protein sequence ID" value="WOO40382.1"/>
    <property type="molecule type" value="Genomic_DNA"/>
</dbReference>
<protein>
    <submittedName>
        <fullName evidence="8">Phage major capsid protein</fullName>
    </submittedName>
</protein>
<accession>A0AAQ3L7D8</accession>
<dbReference type="KEGG" id="puo:RZN69_17320"/>
<dbReference type="RefSeq" id="WP_317832600.1">
    <property type="nucleotide sequence ID" value="NZ_CP136920.1"/>
</dbReference>
<dbReference type="KEGG" id="puo:RZN69_17810"/>
<dbReference type="GO" id="GO:0008233">
    <property type="term" value="F:peptidase activity"/>
    <property type="evidence" value="ECO:0007669"/>
    <property type="project" value="UniProtKB-KW"/>
</dbReference>
<dbReference type="InterPro" id="IPR054612">
    <property type="entry name" value="Phage_capsid-like_C"/>
</dbReference>
<evidence type="ECO:0000313" key="8">
    <source>
        <dbReference type="EMBL" id="WOO40431.1"/>
    </source>
</evidence>
<comment type="subcellular location">
    <subcellularLocation>
        <location evidence="1">Virion</location>
    </subcellularLocation>
</comment>
<keyword evidence="4" id="KW-0378">Hydrolase</keyword>
<dbReference type="KEGG" id="puo:RZN69_18055"/>
<evidence type="ECO:0000256" key="3">
    <source>
        <dbReference type="ARBA" id="ARBA00022670"/>
    </source>
</evidence>
<dbReference type="AlphaFoldDB" id="A0AAQ3L7D8"/>
<keyword evidence="2" id="KW-1188">Viral release from host cell</keyword>
<dbReference type="SUPFAM" id="SSF56563">
    <property type="entry name" value="Major capsid protein gp5"/>
    <property type="match status" value="1"/>
</dbReference>
<dbReference type="InterPro" id="IPR024455">
    <property type="entry name" value="Phage_capsid"/>
</dbReference>
<dbReference type="EMBL" id="CP136920">
    <property type="protein sequence ID" value="WOO40431.1"/>
    <property type="molecule type" value="Genomic_DNA"/>
</dbReference>
<dbReference type="GO" id="GO:0006508">
    <property type="term" value="P:proteolysis"/>
    <property type="evidence" value="ECO:0007669"/>
    <property type="project" value="UniProtKB-KW"/>
</dbReference>
<evidence type="ECO:0000256" key="2">
    <source>
        <dbReference type="ARBA" id="ARBA00022612"/>
    </source>
</evidence>
<feature type="domain" description="Phage capsid-like C-terminal" evidence="6">
    <location>
        <begin position="361"/>
        <end position="624"/>
    </location>
</feature>
<evidence type="ECO:0000313" key="10">
    <source>
        <dbReference type="EMBL" id="WOO40529.1"/>
    </source>
</evidence>
<dbReference type="Pfam" id="PF04586">
    <property type="entry name" value="Peptidase_S78"/>
    <property type="match status" value="1"/>
</dbReference>
<dbReference type="Pfam" id="PF05065">
    <property type="entry name" value="Phage_capsid"/>
    <property type="match status" value="1"/>
</dbReference>
<keyword evidence="3" id="KW-0645">Protease</keyword>
<evidence type="ECO:0000259" key="5">
    <source>
        <dbReference type="Pfam" id="PF04586"/>
    </source>
</evidence>
<name>A0AAQ3L7D8_9BACT</name>
<evidence type="ECO:0000256" key="1">
    <source>
        <dbReference type="ARBA" id="ARBA00004328"/>
    </source>
</evidence>
<evidence type="ECO:0000313" key="11">
    <source>
        <dbReference type="Proteomes" id="UP001304300"/>
    </source>
</evidence>
<keyword evidence="11" id="KW-1185">Reference proteome</keyword>
<dbReference type="NCBIfam" id="TIGR01554">
    <property type="entry name" value="major_cap_HK97"/>
    <property type="match status" value="1"/>
</dbReference>
<evidence type="ECO:0000256" key="4">
    <source>
        <dbReference type="ARBA" id="ARBA00022801"/>
    </source>
</evidence>
<dbReference type="InterPro" id="IPR054613">
    <property type="entry name" value="Peptidase_S78_dom"/>
</dbReference>
<reference evidence="8 11" key="1">
    <citation type="submission" date="2023-10" db="EMBL/GenBank/DDBJ databases">
        <title>Rubellicoccus peritrichatus gen. nov., sp. nov., isolated from an algae of coral reef tank.</title>
        <authorList>
            <person name="Luo J."/>
        </authorList>
    </citation>
    <scope>NUCLEOTIDE SEQUENCE [LARGE SCALE GENOMIC DNA]</scope>
    <source>
        <strain evidence="8 11">CR14</strain>
    </source>
</reference>
<evidence type="ECO:0000313" key="9">
    <source>
        <dbReference type="EMBL" id="WOO40480.1"/>
    </source>
</evidence>
<dbReference type="KEGG" id="puo:RZN69_17565"/>
<proteinExistence type="predicted"/>
<dbReference type="EMBL" id="CP136920">
    <property type="protein sequence ID" value="WOO40480.1"/>
    <property type="molecule type" value="Genomic_DNA"/>
</dbReference>
<evidence type="ECO:0000313" key="7">
    <source>
        <dbReference type="EMBL" id="WOO40382.1"/>
    </source>
</evidence>
<organism evidence="8 11">
    <name type="scientific">Rubellicoccus peritrichatus</name>
    <dbReference type="NCBI Taxonomy" id="3080537"/>
    <lineage>
        <taxon>Bacteria</taxon>
        <taxon>Pseudomonadati</taxon>
        <taxon>Verrucomicrobiota</taxon>
        <taxon>Opitutia</taxon>
        <taxon>Puniceicoccales</taxon>
        <taxon>Cerasicoccaceae</taxon>
        <taxon>Rubellicoccus</taxon>
    </lineage>
</organism>